<dbReference type="AlphaFoldDB" id="A0A2K9B406"/>
<dbReference type="InterPro" id="IPR011701">
    <property type="entry name" value="MFS"/>
</dbReference>
<evidence type="ECO:0000313" key="1">
    <source>
        <dbReference type="EMBL" id="AUE02234.1"/>
    </source>
</evidence>
<protein>
    <submittedName>
        <fullName evidence="1">Conserved hypothetical membrane spanning protein</fullName>
    </submittedName>
</protein>
<dbReference type="PANTHER" id="PTHR23542">
    <property type="match status" value="1"/>
</dbReference>
<dbReference type="Proteomes" id="UP000232491">
    <property type="component" value="Chromosome"/>
</dbReference>
<reference evidence="1 2" key="1">
    <citation type="submission" date="2017-05" db="EMBL/GenBank/DDBJ databases">
        <title>Comparative genomics and methylome analysis of the gut commensal Bifidobacterium breve.</title>
        <authorList>
            <person name="Bottacini F."/>
            <person name="Morrissey R."/>
            <person name="Roberts R.J."/>
            <person name="James K."/>
            <person name="van Breen J."/>
            <person name="Egan M."/>
            <person name="Lambert J."/>
            <person name="van Limpt K."/>
            <person name="Stanton C."/>
            <person name="Knol J."/>
            <person name="O' Connell Motherway M."/>
            <person name="van Sinderen D."/>
        </authorList>
    </citation>
    <scope>NUCLEOTIDE SEQUENCE [LARGE SCALE GENOMIC DNA]</scope>
    <source>
        <strain evidence="1 2">215W447a</strain>
    </source>
</reference>
<dbReference type="GO" id="GO:0022857">
    <property type="term" value="F:transmembrane transporter activity"/>
    <property type="evidence" value="ECO:0007669"/>
    <property type="project" value="InterPro"/>
</dbReference>
<name>A0A2K9B406_BIFBR</name>
<organism evidence="1 2">
    <name type="scientific">Bifidobacterium breve</name>
    <dbReference type="NCBI Taxonomy" id="1685"/>
    <lineage>
        <taxon>Bacteria</taxon>
        <taxon>Bacillati</taxon>
        <taxon>Actinomycetota</taxon>
        <taxon>Actinomycetes</taxon>
        <taxon>Bifidobacteriales</taxon>
        <taxon>Bifidobacteriaceae</taxon>
        <taxon>Bifidobacterium</taxon>
    </lineage>
</organism>
<dbReference type="SUPFAM" id="SSF103473">
    <property type="entry name" value="MFS general substrate transporter"/>
    <property type="match status" value="1"/>
</dbReference>
<dbReference type="PANTHER" id="PTHR23542:SF1">
    <property type="entry name" value="MAJOR FACILITATOR SUPERFAMILY (MFS) PROFILE DOMAIN-CONTAINING PROTEIN"/>
    <property type="match status" value="1"/>
</dbReference>
<dbReference type="Gene3D" id="1.20.1250.20">
    <property type="entry name" value="MFS general substrate transporter like domains"/>
    <property type="match status" value="1"/>
</dbReference>
<dbReference type="InterPro" id="IPR036259">
    <property type="entry name" value="MFS_trans_sf"/>
</dbReference>
<dbReference type="EMBL" id="CP021558">
    <property type="protein sequence ID" value="AUE02234.1"/>
    <property type="molecule type" value="Genomic_DNA"/>
</dbReference>
<sequence>MDNTSFDEGFAGNATPAGDIQSGAERSVVLFMSNNSSNSNTNTVMDGIKEVGHKVFGGYAELLRIPHTARYSIGSVIACMPFPMVGMTITISVQHYYGNYSLAGMLTAIQAIALAISTPLLGKLTDKFGQRQVSIPTIIVWIVAAIALTTAITNRAPEWVLYCLTPFLAAIPPWGAMSRARWTKILKGDQERTNRALSLCGVLDECMWVIGNPLASTLAVISGLLAFSFTGMCVVVGALMFLTELTTEPPSQTALARAEGISRKEYREREAARAEALKAETAAEETRRRLEREGVTDQAVIDKEIAQAVADARSGKKASIWGPGLIAVCVTWFGLGAFQSATGISIIAFATESNMKQYTGFVFACFSISSLMGALVYGAKNWSIALWKRFYFCLAVVNIGISTFLFAKHLWVIMIIYLIIGVCQAPTWINGNQLMLHLVPPSRLTEGMAWMGAMNSIGSSAGSAIAGQFIDRMGSHGGFMVVTTLALASLVIALIGFKQIKGSTEQPTLTEVSV</sequence>
<evidence type="ECO:0000313" key="2">
    <source>
        <dbReference type="Proteomes" id="UP000232491"/>
    </source>
</evidence>
<gene>
    <name evidence="1" type="ORF">BB215W447A_0197</name>
</gene>
<proteinExistence type="predicted"/>
<accession>A0A2K9B406</accession>
<dbReference type="Pfam" id="PF07690">
    <property type="entry name" value="MFS_1"/>
    <property type="match status" value="1"/>
</dbReference>